<gene>
    <name evidence="3" type="ORF">GWI33_003818</name>
    <name evidence="2" type="ORF">GWI33_003820</name>
</gene>
<dbReference type="EMBL" id="JAACXV010023579">
    <property type="protein sequence ID" value="KAF7262935.1"/>
    <property type="molecule type" value="Genomic_DNA"/>
</dbReference>
<feature type="compositionally biased region" description="Basic and acidic residues" evidence="1">
    <location>
        <begin position="119"/>
        <end position="132"/>
    </location>
</feature>
<organism evidence="2 4">
    <name type="scientific">Rhynchophorus ferrugineus</name>
    <name type="common">Red palm weevil</name>
    <name type="synonym">Curculio ferrugineus</name>
    <dbReference type="NCBI Taxonomy" id="354439"/>
    <lineage>
        <taxon>Eukaryota</taxon>
        <taxon>Metazoa</taxon>
        <taxon>Ecdysozoa</taxon>
        <taxon>Arthropoda</taxon>
        <taxon>Hexapoda</taxon>
        <taxon>Insecta</taxon>
        <taxon>Pterygota</taxon>
        <taxon>Neoptera</taxon>
        <taxon>Endopterygota</taxon>
        <taxon>Coleoptera</taxon>
        <taxon>Polyphaga</taxon>
        <taxon>Cucujiformia</taxon>
        <taxon>Curculionidae</taxon>
        <taxon>Dryophthorinae</taxon>
        <taxon>Rhynchophorus</taxon>
    </lineage>
</organism>
<reference evidence="2" key="1">
    <citation type="submission" date="2020-08" db="EMBL/GenBank/DDBJ databases">
        <title>Genome sequencing and assembly of the red palm weevil Rhynchophorus ferrugineus.</title>
        <authorList>
            <person name="Dias G.B."/>
            <person name="Bergman C.M."/>
            <person name="Manee M."/>
        </authorList>
    </citation>
    <scope>NUCLEOTIDE SEQUENCE</scope>
    <source>
        <strain evidence="2">AA-2017</strain>
        <tissue evidence="2">Whole larva</tissue>
    </source>
</reference>
<dbReference type="EMBL" id="JAACXV010023580">
    <property type="protein sequence ID" value="KAF7262933.1"/>
    <property type="molecule type" value="Genomic_DNA"/>
</dbReference>
<accession>A0A834LXR7</accession>
<evidence type="ECO:0000313" key="4">
    <source>
        <dbReference type="Proteomes" id="UP000625711"/>
    </source>
</evidence>
<feature type="region of interest" description="Disordered" evidence="1">
    <location>
        <begin position="94"/>
        <end position="148"/>
    </location>
</feature>
<protein>
    <submittedName>
        <fullName evidence="2">Uncharacterized protein</fullName>
    </submittedName>
</protein>
<evidence type="ECO:0000313" key="2">
    <source>
        <dbReference type="EMBL" id="KAF7262933.1"/>
    </source>
</evidence>
<evidence type="ECO:0000313" key="3">
    <source>
        <dbReference type="EMBL" id="KAF7262935.1"/>
    </source>
</evidence>
<dbReference type="Proteomes" id="UP000625711">
    <property type="component" value="Unassembled WGS sequence"/>
</dbReference>
<feature type="compositionally biased region" description="Basic and acidic residues" evidence="1">
    <location>
        <begin position="101"/>
        <end position="112"/>
    </location>
</feature>
<name>A0A834LXR7_RHYFE</name>
<comment type="caution">
    <text evidence="2">The sequence shown here is derived from an EMBL/GenBank/DDBJ whole genome shotgun (WGS) entry which is preliminary data.</text>
</comment>
<proteinExistence type="predicted"/>
<sequence length="148" mass="16754">MKATGAIFPLEAARGDGETLCAEGIKLKCAFFASDLSRTLIKGTNVLFLQTRPLRAVHRTTQRFFRRLHALGMHRPPTILSRYSFNVAKTTRLSIKTPRLGNERTRSMTKEPEQEEEEGRGGEKNTSGDHPYRSGRKWKSNSLIRVPL</sequence>
<dbReference type="AlphaFoldDB" id="A0A834LXR7"/>
<keyword evidence="4" id="KW-1185">Reference proteome</keyword>
<evidence type="ECO:0000256" key="1">
    <source>
        <dbReference type="SAM" id="MobiDB-lite"/>
    </source>
</evidence>